<feature type="binding site" evidence="14">
    <location>
        <position position="270"/>
    </location>
    <ligand>
        <name>[4Fe-4S] cluster</name>
        <dbReference type="ChEBI" id="CHEBI:49883"/>
    </ligand>
</feature>
<evidence type="ECO:0000256" key="5">
    <source>
        <dbReference type="ARBA" id="ARBA00023004"/>
    </source>
</evidence>
<evidence type="ECO:0000256" key="7">
    <source>
        <dbReference type="ARBA" id="ARBA00024298"/>
    </source>
</evidence>
<gene>
    <name evidence="14 17" type="primary">cysH</name>
    <name evidence="17" type="ORF">C3B55_00862</name>
</gene>
<evidence type="ECO:0000256" key="14">
    <source>
        <dbReference type="HAMAP-Rule" id="MF_00063"/>
    </source>
</evidence>
<feature type="compositionally biased region" description="Polar residues" evidence="15">
    <location>
        <begin position="1"/>
        <end position="15"/>
    </location>
</feature>
<proteinExistence type="inferred from homology"/>
<feature type="binding site" evidence="14">
    <location>
        <position position="178"/>
    </location>
    <ligand>
        <name>[4Fe-4S] cluster</name>
        <dbReference type="ChEBI" id="CHEBI:49883"/>
    </ligand>
</feature>
<evidence type="ECO:0000256" key="8">
    <source>
        <dbReference type="ARBA" id="ARBA00024327"/>
    </source>
</evidence>
<feature type="binding site" evidence="14">
    <location>
        <position position="179"/>
    </location>
    <ligand>
        <name>[4Fe-4S] cluster</name>
        <dbReference type="ChEBI" id="CHEBI:49883"/>
    </ligand>
</feature>
<dbReference type="CDD" id="cd23945">
    <property type="entry name" value="PAPS_reductase"/>
    <property type="match status" value="1"/>
</dbReference>
<feature type="domain" description="Phosphoadenosine phosphosulphate reductase" evidence="16">
    <location>
        <begin position="96"/>
        <end position="273"/>
    </location>
</feature>
<evidence type="ECO:0000256" key="15">
    <source>
        <dbReference type="SAM" id="MobiDB-lite"/>
    </source>
</evidence>
<evidence type="ECO:0000256" key="3">
    <source>
        <dbReference type="ARBA" id="ARBA00022723"/>
    </source>
</evidence>
<keyword evidence="4 14" id="KW-0560">Oxidoreductase</keyword>
<dbReference type="EC" id="1.8.4.10" evidence="9 14"/>
<accession>A0ABX5R950</accession>
<evidence type="ECO:0000256" key="13">
    <source>
        <dbReference type="ARBA" id="ARBA00048441"/>
    </source>
</evidence>
<dbReference type="NCBIfam" id="NF002537">
    <property type="entry name" value="PRK02090.1"/>
    <property type="match status" value="1"/>
</dbReference>
<dbReference type="HAMAP" id="MF_00063">
    <property type="entry name" value="CysH"/>
    <property type="match status" value="1"/>
</dbReference>
<evidence type="ECO:0000256" key="9">
    <source>
        <dbReference type="ARBA" id="ARBA00024386"/>
    </source>
</evidence>
<dbReference type="Pfam" id="PF01507">
    <property type="entry name" value="PAPS_reduct"/>
    <property type="match status" value="1"/>
</dbReference>
<keyword evidence="6 14" id="KW-0411">Iron-sulfur</keyword>
<evidence type="ECO:0000256" key="1">
    <source>
        <dbReference type="ARBA" id="ARBA00009732"/>
    </source>
</evidence>
<comment type="cofactor">
    <cofactor evidence="14">
        <name>[4Fe-4S] cluster</name>
        <dbReference type="ChEBI" id="CHEBI:49883"/>
    </cofactor>
    <text evidence="14">Binds 1 [4Fe-4S] cluster per subunit.</text>
</comment>
<dbReference type="InterPro" id="IPR002500">
    <property type="entry name" value="PAPS_reduct_dom"/>
</dbReference>
<dbReference type="NCBIfam" id="TIGR02055">
    <property type="entry name" value="APS_reductase"/>
    <property type="match status" value="1"/>
</dbReference>
<organism evidence="17 18">
    <name type="scientific">Candidatus Pseudomonas adelgestsugas</name>
    <dbReference type="NCBI Taxonomy" id="1302376"/>
    <lineage>
        <taxon>Bacteria</taxon>
        <taxon>Pseudomonadati</taxon>
        <taxon>Pseudomonadota</taxon>
        <taxon>Gammaproteobacteria</taxon>
        <taxon>Pseudomonadales</taxon>
        <taxon>Pseudomonadaceae</taxon>
        <taxon>Pseudomonas</taxon>
    </lineage>
</organism>
<keyword evidence="18" id="KW-1185">Reference proteome</keyword>
<dbReference type="InterPro" id="IPR014729">
    <property type="entry name" value="Rossmann-like_a/b/a_fold"/>
</dbReference>
<evidence type="ECO:0000259" key="16">
    <source>
        <dbReference type="Pfam" id="PF01507"/>
    </source>
</evidence>
<evidence type="ECO:0000256" key="11">
    <source>
        <dbReference type="ARBA" id="ARBA00030894"/>
    </source>
</evidence>
<keyword evidence="2 14" id="KW-0963">Cytoplasm</keyword>
<dbReference type="Gene3D" id="3.40.50.620">
    <property type="entry name" value="HUPs"/>
    <property type="match status" value="1"/>
</dbReference>
<comment type="subcellular location">
    <subcellularLocation>
        <location evidence="14">Cytoplasm</location>
    </subcellularLocation>
</comment>
<feature type="binding site" evidence="14">
    <location>
        <position position="267"/>
    </location>
    <ligand>
        <name>[4Fe-4S] cluster</name>
        <dbReference type="ChEBI" id="CHEBI:49883"/>
    </ligand>
</feature>
<evidence type="ECO:0000256" key="6">
    <source>
        <dbReference type="ARBA" id="ARBA00023014"/>
    </source>
</evidence>
<feature type="active site" description="Nucleophile; cysteine thiosulfonate intermediate" evidence="14">
    <location>
        <position position="295"/>
    </location>
</feature>
<dbReference type="EMBL" id="CP026512">
    <property type="protein sequence ID" value="QAX82172.1"/>
    <property type="molecule type" value="Genomic_DNA"/>
</dbReference>
<dbReference type="PANTHER" id="PTHR46482">
    <property type="entry name" value="5'-ADENYLYLSULFATE REDUCTASE 3, CHLOROPLASTIC"/>
    <property type="match status" value="1"/>
</dbReference>
<dbReference type="InterPro" id="IPR011798">
    <property type="entry name" value="APS_reductase"/>
</dbReference>
<feature type="region of interest" description="Disordered" evidence="15">
    <location>
        <begin position="1"/>
        <end position="20"/>
    </location>
</feature>
<dbReference type="InterPro" id="IPR004511">
    <property type="entry name" value="PAPS/APS_Rdtase"/>
</dbReference>
<comment type="function">
    <text evidence="7 14">Catalyzes the formation of sulfite from adenosine 5'-phosphosulfate (APS) using thioredoxin as an electron donor.</text>
</comment>
<comment type="catalytic activity">
    <reaction evidence="13 14">
        <text>[thioredoxin]-disulfide + sulfite + AMP + 2 H(+) = adenosine 5'-phosphosulfate + [thioredoxin]-dithiol</text>
        <dbReference type="Rhea" id="RHEA:21976"/>
        <dbReference type="Rhea" id="RHEA-COMP:10698"/>
        <dbReference type="Rhea" id="RHEA-COMP:10700"/>
        <dbReference type="ChEBI" id="CHEBI:15378"/>
        <dbReference type="ChEBI" id="CHEBI:17359"/>
        <dbReference type="ChEBI" id="CHEBI:29950"/>
        <dbReference type="ChEBI" id="CHEBI:50058"/>
        <dbReference type="ChEBI" id="CHEBI:58243"/>
        <dbReference type="ChEBI" id="CHEBI:456215"/>
        <dbReference type="EC" id="1.8.4.10"/>
    </reaction>
</comment>
<protein>
    <recommendedName>
        <fullName evidence="10 14">Adenosine 5'-phosphosulfate reductase</fullName>
        <shortName evidence="14">APS reductase</shortName>
        <ecNumber evidence="9 14">1.8.4.10</ecNumber>
    </recommendedName>
    <alternativeName>
        <fullName evidence="12 14">5'-adenylylsulfate reductase</fullName>
    </alternativeName>
    <alternativeName>
        <fullName evidence="11 14">Thioredoxin-dependent 5'-adenylylsulfate reductase</fullName>
    </alternativeName>
</protein>
<keyword evidence="5 14" id="KW-0408">Iron</keyword>
<evidence type="ECO:0000256" key="2">
    <source>
        <dbReference type="ARBA" id="ARBA00022490"/>
    </source>
</evidence>
<dbReference type="PANTHER" id="PTHR46482:SF9">
    <property type="entry name" value="5'-ADENYLYLSULFATE REDUCTASE 1, CHLOROPLASTIC"/>
    <property type="match status" value="1"/>
</dbReference>
<dbReference type="NCBIfam" id="TIGR00434">
    <property type="entry name" value="cysH"/>
    <property type="match status" value="1"/>
</dbReference>
<keyword evidence="3 14" id="KW-0479">Metal-binding</keyword>
<evidence type="ECO:0000256" key="10">
    <source>
        <dbReference type="ARBA" id="ARBA00029514"/>
    </source>
</evidence>
<reference evidence="17 18" key="1">
    <citation type="journal article" date="2018" name="Genome Biol. Evol.">
        <title>Partnering With a Pest: Genomes of Hemlock Woolly Adelgid Symbionts Reveal Atypical Nutritional Provisioning Patterns in Dual-Obligate Bacteria.</title>
        <authorList>
            <person name="Weglarz K.M."/>
            <person name="Havill N.P."/>
            <person name="Burke G.R."/>
            <person name="von Dohlen C.D."/>
        </authorList>
    </citation>
    <scope>NUCLEOTIDE SEQUENCE [LARGE SCALE GENOMIC DNA]</scope>
    <source>
        <strain evidence="17 18">HWA_ENA</strain>
    </source>
</reference>
<name>A0ABX5R950_9PSED</name>
<evidence type="ECO:0000313" key="18">
    <source>
        <dbReference type="Proteomes" id="UP000288953"/>
    </source>
</evidence>
<sequence>MNQHYPSKSRQTLSKRTPMRLSKQQNYQVAAIETMCHNAGQILISLLSYKALSTTDLQENFLMNQTFNVAKLAKIYANKSAHDILKLAFHQFGDGLWVSFSGAEDVVLIDIAWKLNKNVKVFSLDTGRLYPETYQFIEQVREFYKIDIELISPDHVKLEPFIKEKGLFSFYKDRHDECCGIRKIEPLRRKLSGVSAWVTGQRSDQSPSTRSKVAALEVDANFSTPKRTLYKFNPLIQMASEEAWNYIRMLELPYNSLHKRGFISIGCEPCTRPVLPNQHEREGRWWWEEDTHKECGLHTRNIISKE</sequence>
<evidence type="ECO:0000313" key="17">
    <source>
        <dbReference type="EMBL" id="QAX82172.1"/>
    </source>
</evidence>
<evidence type="ECO:0000256" key="4">
    <source>
        <dbReference type="ARBA" id="ARBA00023002"/>
    </source>
</evidence>
<evidence type="ECO:0000256" key="12">
    <source>
        <dbReference type="ARBA" id="ARBA00032041"/>
    </source>
</evidence>
<comment type="similarity">
    <text evidence="1 14">Belongs to the PAPS reductase family. CysH subfamily.</text>
</comment>
<comment type="pathway">
    <text evidence="8 14">Sulfur metabolism; hydrogen sulfide biosynthesis; sulfite from sulfate.</text>
</comment>
<dbReference type="GO" id="GO:0004604">
    <property type="term" value="F:phosphoadenylyl-sulfate reductase (thioredoxin) activity"/>
    <property type="evidence" value="ECO:0007669"/>
    <property type="project" value="UniProtKB-EC"/>
</dbReference>
<dbReference type="Proteomes" id="UP000288953">
    <property type="component" value="Chromosome"/>
</dbReference>
<dbReference type="SUPFAM" id="SSF52402">
    <property type="entry name" value="Adenine nucleotide alpha hydrolases-like"/>
    <property type="match status" value="1"/>
</dbReference>